<feature type="transmembrane region" description="Helical" evidence="6">
    <location>
        <begin position="93"/>
        <end position="114"/>
    </location>
</feature>
<dbReference type="Pfam" id="PF00528">
    <property type="entry name" value="BPD_transp_1"/>
    <property type="match status" value="1"/>
</dbReference>
<dbReference type="InterPro" id="IPR051204">
    <property type="entry name" value="ABC_transp_perm/SBD"/>
</dbReference>
<evidence type="ECO:0000259" key="8">
    <source>
        <dbReference type="PROSITE" id="PS50928"/>
    </source>
</evidence>
<evidence type="ECO:0000256" key="4">
    <source>
        <dbReference type="ARBA" id="ARBA00022989"/>
    </source>
</evidence>
<feature type="transmembrane region" description="Helical" evidence="6">
    <location>
        <begin position="159"/>
        <end position="178"/>
    </location>
</feature>
<dbReference type="RefSeq" id="WP_087136016.1">
    <property type="nucleotide sequence ID" value="NZ_JBQDRQ010000119.1"/>
</dbReference>
<dbReference type="InterPro" id="IPR000515">
    <property type="entry name" value="MetI-like"/>
</dbReference>
<keyword evidence="2 6" id="KW-0813">Transport</keyword>
<evidence type="ECO:0000256" key="2">
    <source>
        <dbReference type="ARBA" id="ARBA00022448"/>
    </source>
</evidence>
<evidence type="ECO:0000256" key="3">
    <source>
        <dbReference type="ARBA" id="ARBA00022692"/>
    </source>
</evidence>
<dbReference type="GO" id="GO:0031460">
    <property type="term" value="P:glycine betaine transport"/>
    <property type="evidence" value="ECO:0007669"/>
    <property type="project" value="TreeGrafter"/>
</dbReference>
<comment type="subcellular location">
    <subcellularLocation>
        <location evidence="6">Cell membrane</location>
        <topology evidence="6">Multi-pass membrane protein</topology>
    </subcellularLocation>
    <subcellularLocation>
        <location evidence="1">Membrane</location>
        <topology evidence="1">Multi-pass membrane protein</topology>
    </subcellularLocation>
</comment>
<dbReference type="PROSITE" id="PS50928">
    <property type="entry name" value="ABC_TM1"/>
    <property type="match status" value="1"/>
</dbReference>
<evidence type="ECO:0000313" key="10">
    <source>
        <dbReference type="Proteomes" id="UP000275395"/>
    </source>
</evidence>
<dbReference type="PANTHER" id="PTHR30177">
    <property type="entry name" value="GLYCINE BETAINE/L-PROLINE TRANSPORT SYSTEM PERMEASE PROTEIN PROW"/>
    <property type="match status" value="1"/>
</dbReference>
<dbReference type="Proteomes" id="UP000275395">
    <property type="component" value="Unassembled WGS sequence"/>
</dbReference>
<reference evidence="9 10" key="1">
    <citation type="submission" date="2018-10" db="EMBL/GenBank/DDBJ databases">
        <authorList>
            <person name="Li J."/>
        </authorList>
    </citation>
    <scope>NUCLEOTIDE SEQUENCE [LARGE SCALE GENOMIC DNA]</scope>
    <source>
        <strain evidence="9 10">JCM 30549</strain>
    </source>
</reference>
<dbReference type="PANTHER" id="PTHR30177:SF33">
    <property type="entry name" value="POSSIBLE OSMOPROTECTANT (GLYCINE BETAINE_CARNITINE_CHOLINE_L-PROLINE) TRANSPORT INTEGRAL MEMBRANE PROTEIN ABC TRANSPORTER PROZ"/>
    <property type="match status" value="1"/>
</dbReference>
<name>A0A3L6ZNW1_9MICO</name>
<dbReference type="EMBL" id="RCUW01000004">
    <property type="protein sequence ID" value="RLP69666.1"/>
    <property type="molecule type" value="Genomic_DNA"/>
</dbReference>
<evidence type="ECO:0000313" key="9">
    <source>
        <dbReference type="EMBL" id="RLP69666.1"/>
    </source>
</evidence>
<evidence type="ECO:0000256" key="6">
    <source>
        <dbReference type="RuleBase" id="RU363032"/>
    </source>
</evidence>
<evidence type="ECO:0000256" key="5">
    <source>
        <dbReference type="ARBA" id="ARBA00023136"/>
    </source>
</evidence>
<feature type="transmembrane region" description="Helical" evidence="6">
    <location>
        <begin position="65"/>
        <end position="87"/>
    </location>
</feature>
<gene>
    <name evidence="9" type="ORF">D9V30_06955</name>
</gene>
<accession>A0A3L6ZNW1</accession>
<sequence>MSVFLEGIAWLFSPDRLSGPNPLPERLAEHLGYTLLALVIAAVIAVPLGYLIGHTGRGRDLAVGLSGAARALPSLGLLFVLTLLVGIGDAPVAATIVFVVLGIPPILAGAYAGFESVDRRVVDAARSVGMTPLQVALRVEAPLGLPLLIAGVRSAALQIVSTAVLAAYVNLGGLGIYLQRGIQLRSYDEMIGGAIVVVLLAFAIDGFFALLQRLCTPAGVRVAGGAAQTTRGRRHRRPATPRGAAQ</sequence>
<dbReference type="Gene3D" id="1.10.3720.10">
    <property type="entry name" value="MetI-like"/>
    <property type="match status" value="1"/>
</dbReference>
<dbReference type="GO" id="GO:0005886">
    <property type="term" value="C:plasma membrane"/>
    <property type="evidence" value="ECO:0007669"/>
    <property type="project" value="UniProtKB-SubCell"/>
</dbReference>
<dbReference type="AlphaFoldDB" id="A0A3L6ZNW1"/>
<proteinExistence type="inferred from homology"/>
<feature type="region of interest" description="Disordered" evidence="7">
    <location>
        <begin position="226"/>
        <end position="246"/>
    </location>
</feature>
<keyword evidence="4 6" id="KW-1133">Transmembrane helix</keyword>
<protein>
    <submittedName>
        <fullName evidence="9">ABC transporter permease</fullName>
    </submittedName>
</protein>
<keyword evidence="3 6" id="KW-0812">Transmembrane</keyword>
<dbReference type="CDD" id="cd06261">
    <property type="entry name" value="TM_PBP2"/>
    <property type="match status" value="1"/>
</dbReference>
<evidence type="ECO:0000256" key="7">
    <source>
        <dbReference type="SAM" id="MobiDB-lite"/>
    </source>
</evidence>
<evidence type="ECO:0000256" key="1">
    <source>
        <dbReference type="ARBA" id="ARBA00004141"/>
    </source>
</evidence>
<comment type="caution">
    <text evidence="9">The sequence shown here is derived from an EMBL/GenBank/DDBJ whole genome shotgun (WGS) entry which is preliminary data.</text>
</comment>
<dbReference type="GO" id="GO:0055085">
    <property type="term" value="P:transmembrane transport"/>
    <property type="evidence" value="ECO:0007669"/>
    <property type="project" value="InterPro"/>
</dbReference>
<feature type="transmembrane region" description="Helical" evidence="6">
    <location>
        <begin position="135"/>
        <end position="153"/>
    </location>
</feature>
<organism evidence="9 10">
    <name type="scientific">Mycetocola reblochoni</name>
    <dbReference type="NCBI Taxonomy" id="331618"/>
    <lineage>
        <taxon>Bacteria</taxon>
        <taxon>Bacillati</taxon>
        <taxon>Actinomycetota</taxon>
        <taxon>Actinomycetes</taxon>
        <taxon>Micrococcales</taxon>
        <taxon>Microbacteriaceae</taxon>
        <taxon>Mycetocola</taxon>
    </lineage>
</organism>
<feature type="domain" description="ABC transmembrane type-1" evidence="8">
    <location>
        <begin position="27"/>
        <end position="208"/>
    </location>
</feature>
<keyword evidence="5 6" id="KW-0472">Membrane</keyword>
<feature type="transmembrane region" description="Helical" evidence="6">
    <location>
        <begin position="190"/>
        <end position="211"/>
    </location>
</feature>
<dbReference type="SUPFAM" id="SSF161098">
    <property type="entry name" value="MetI-like"/>
    <property type="match status" value="1"/>
</dbReference>
<dbReference type="InterPro" id="IPR035906">
    <property type="entry name" value="MetI-like_sf"/>
</dbReference>
<comment type="similarity">
    <text evidence="6">Belongs to the binding-protein-dependent transport system permease family.</text>
</comment>
<feature type="transmembrane region" description="Helical" evidence="6">
    <location>
        <begin position="31"/>
        <end position="53"/>
    </location>
</feature>